<keyword evidence="4" id="KW-1185">Reference proteome</keyword>
<feature type="transmembrane region" description="Helical" evidence="2">
    <location>
        <begin position="42"/>
        <end position="75"/>
    </location>
</feature>
<protein>
    <submittedName>
        <fullName evidence="3">Transmembrane protein, putative</fullName>
    </submittedName>
</protein>
<dbReference type="EMBL" id="CYKH01000895">
    <property type="protein sequence ID" value="CUG59950.1"/>
    <property type="molecule type" value="Genomic_DNA"/>
</dbReference>
<evidence type="ECO:0000313" key="4">
    <source>
        <dbReference type="Proteomes" id="UP000051952"/>
    </source>
</evidence>
<evidence type="ECO:0000256" key="1">
    <source>
        <dbReference type="SAM" id="MobiDB-lite"/>
    </source>
</evidence>
<dbReference type="Proteomes" id="UP000051952">
    <property type="component" value="Unassembled WGS sequence"/>
</dbReference>
<proteinExistence type="predicted"/>
<feature type="region of interest" description="Disordered" evidence="1">
    <location>
        <begin position="395"/>
        <end position="442"/>
    </location>
</feature>
<dbReference type="OrthoDB" id="271666at2759"/>
<keyword evidence="2" id="KW-0472">Membrane</keyword>
<feature type="compositionally biased region" description="Acidic residues" evidence="1">
    <location>
        <begin position="396"/>
        <end position="406"/>
    </location>
</feature>
<dbReference type="AlphaFoldDB" id="A0A0S4J1Q7"/>
<evidence type="ECO:0000313" key="3">
    <source>
        <dbReference type="EMBL" id="CUG59950.1"/>
    </source>
</evidence>
<dbReference type="OMA" id="VACHIDK"/>
<name>A0A0S4J1Q7_BODSA</name>
<organism evidence="3 4">
    <name type="scientific">Bodo saltans</name>
    <name type="common">Flagellated protozoan</name>
    <dbReference type="NCBI Taxonomy" id="75058"/>
    <lineage>
        <taxon>Eukaryota</taxon>
        <taxon>Discoba</taxon>
        <taxon>Euglenozoa</taxon>
        <taxon>Kinetoplastea</taxon>
        <taxon>Metakinetoplastina</taxon>
        <taxon>Eubodonida</taxon>
        <taxon>Bodonidae</taxon>
        <taxon>Bodo</taxon>
    </lineage>
</organism>
<feature type="compositionally biased region" description="Low complexity" evidence="1">
    <location>
        <begin position="411"/>
        <end position="420"/>
    </location>
</feature>
<keyword evidence="2" id="KW-1133">Transmembrane helix</keyword>
<dbReference type="VEuPathDB" id="TriTrypDB:BSAL_81940"/>
<reference evidence="4" key="1">
    <citation type="submission" date="2015-09" db="EMBL/GenBank/DDBJ databases">
        <authorList>
            <consortium name="Pathogen Informatics"/>
        </authorList>
    </citation>
    <scope>NUCLEOTIDE SEQUENCE [LARGE SCALE GENOMIC DNA]</scope>
    <source>
        <strain evidence="4">Lake Konstanz</strain>
    </source>
</reference>
<gene>
    <name evidence="3" type="ORF">BSAL_81940</name>
</gene>
<accession>A0A0S4J1Q7</accession>
<sequence length="506" mass="55487">MNMKSLSPRSLIKAAPEHGRRLWGTISDRASKAYVACHIDKIITACIWFVLTTLILLGALLMVLCVLWCCFIGGVASSVAVRHYMLRNIPEHQVLPLELEVASMQTEPWRWLELPAAVERAWESDSGRWLIRKSEQREGGHQSTEDSFCGTAAGDRQCGDGRIATSLSSSSPTAVIAADTLRLQTQMIADFQKSRWDSLVCHGLVRIRGVPSESYDGDESSTSDLFLPTATPIFNAAGAYSATLQLVFLKQKKPHHSSGGGGGDPVSVSVHTTMLAVPRHHHSSSSATPPIWKLSSVFRREHGTSFLSGDVSSSGASTIASLATQIIDLVLYMPKTTIGLAWSVFQEGSSVFPLVALDGSEVAVEVPLYHRFHPPMELQHRLAALNVSVFQRRDEEEGDDGEDLNNDDNSRASLPASSSSQRIDRQRTLRHSRQRREGRSSTSRLHVVRANVHFTVQLEGLAYLLTEYPLSSAAVLTFIFFVMYVLWCGCVAVGIMSGGVFLALKL</sequence>
<feature type="transmembrane region" description="Helical" evidence="2">
    <location>
        <begin position="478"/>
        <end position="504"/>
    </location>
</feature>
<keyword evidence="2 3" id="KW-0812">Transmembrane</keyword>
<evidence type="ECO:0000256" key="2">
    <source>
        <dbReference type="SAM" id="Phobius"/>
    </source>
</evidence>